<gene>
    <name evidence="4" type="primary">cd79b</name>
</gene>
<keyword evidence="1" id="KW-0393">Immunoglobulin domain</keyword>
<dbReference type="AlphaFoldDB" id="A0A4W4FS11"/>
<protein>
    <recommendedName>
        <fullName evidence="3">Ig-like domain-containing protein</fullName>
    </recommendedName>
</protein>
<proteinExistence type="predicted"/>
<dbReference type="InterPro" id="IPR003599">
    <property type="entry name" value="Ig_sub"/>
</dbReference>
<organism evidence="4 5">
    <name type="scientific">Electrophorus electricus</name>
    <name type="common">Electric eel</name>
    <name type="synonym">Gymnotus electricus</name>
    <dbReference type="NCBI Taxonomy" id="8005"/>
    <lineage>
        <taxon>Eukaryota</taxon>
        <taxon>Metazoa</taxon>
        <taxon>Chordata</taxon>
        <taxon>Craniata</taxon>
        <taxon>Vertebrata</taxon>
        <taxon>Euteleostomi</taxon>
        <taxon>Actinopterygii</taxon>
        <taxon>Neopterygii</taxon>
        <taxon>Teleostei</taxon>
        <taxon>Ostariophysi</taxon>
        <taxon>Gymnotiformes</taxon>
        <taxon>Gymnotoidei</taxon>
        <taxon>Gymnotidae</taxon>
        <taxon>Electrophorus</taxon>
    </lineage>
</organism>
<reference evidence="4" key="5">
    <citation type="submission" date="2025-09" db="UniProtKB">
        <authorList>
            <consortium name="Ensembl"/>
        </authorList>
    </citation>
    <scope>IDENTIFICATION</scope>
</reference>
<dbReference type="Proteomes" id="UP000314983">
    <property type="component" value="Chromosome 14"/>
</dbReference>
<dbReference type="InterPro" id="IPR013098">
    <property type="entry name" value="Ig_I-set"/>
</dbReference>
<reference evidence="4" key="4">
    <citation type="submission" date="2025-08" db="UniProtKB">
        <authorList>
            <consortium name="Ensembl"/>
        </authorList>
    </citation>
    <scope>IDENTIFICATION</scope>
</reference>
<dbReference type="SMART" id="SM00409">
    <property type="entry name" value="IG"/>
    <property type="match status" value="1"/>
</dbReference>
<dbReference type="PANTHER" id="PTHR14334">
    <property type="entry name" value="B-CELL ANTIGEN RECEPTOR COMPLEX-ASSOCIATED PROTEIN"/>
    <property type="match status" value="1"/>
</dbReference>
<keyword evidence="2" id="KW-0812">Transmembrane</keyword>
<feature type="transmembrane region" description="Helical" evidence="2">
    <location>
        <begin position="6"/>
        <end position="26"/>
    </location>
</feature>
<evidence type="ECO:0000313" key="5">
    <source>
        <dbReference type="Proteomes" id="UP000314983"/>
    </source>
</evidence>
<dbReference type="PROSITE" id="PS50835">
    <property type="entry name" value="IG_LIKE"/>
    <property type="match status" value="1"/>
</dbReference>
<dbReference type="STRING" id="8005.ENSEEEP00000026754"/>
<keyword evidence="5" id="KW-1185">Reference proteome</keyword>
<dbReference type="OMA" id="PVHFICY"/>
<dbReference type="GeneTree" id="ENSGT00730000111991"/>
<evidence type="ECO:0000256" key="2">
    <source>
        <dbReference type="SAM" id="Phobius"/>
    </source>
</evidence>
<dbReference type="InterPro" id="IPR007110">
    <property type="entry name" value="Ig-like_dom"/>
</dbReference>
<accession>A0A4W4FS11</accession>
<evidence type="ECO:0000256" key="1">
    <source>
        <dbReference type="ARBA" id="ARBA00023319"/>
    </source>
</evidence>
<sequence>MYHLSFNCFLLALVNLSVTTAHFNIYQVPRFYSTKVGRRVSMLCYCKNLNKGKLQVEWYKAEKYIDTHRLKLENSRAINDSGSLHILKVEVKDSGIYFCKINKTWGLGTELQVIRHIDQTAAERRSKMKDLIIFIQTFFLMLCIALFWIKCNKLVNKEEAVYEEPEDDHTYEGLEIEHCGGDLYEDIHAYSQCQEAEESLESPDRE</sequence>
<dbReference type="PANTHER" id="PTHR14334:SF2">
    <property type="entry name" value="B-CELL ANTIGEN RECEPTOR COMPLEX-ASSOCIATED PROTEIN BETA CHAIN"/>
    <property type="match status" value="1"/>
</dbReference>
<dbReference type="Ensembl" id="ENSEEET00000027057.2">
    <property type="protein sequence ID" value="ENSEEEP00000026754.2"/>
    <property type="gene ID" value="ENSEEEG00000012910.2"/>
</dbReference>
<dbReference type="GO" id="GO:0009897">
    <property type="term" value="C:external side of plasma membrane"/>
    <property type="evidence" value="ECO:0007669"/>
    <property type="project" value="TreeGrafter"/>
</dbReference>
<dbReference type="RefSeq" id="XP_026883234.2">
    <property type="nucleotide sequence ID" value="XM_027027433.2"/>
</dbReference>
<dbReference type="CTD" id="974"/>
<keyword evidence="2" id="KW-1133">Transmembrane helix</keyword>
<reference evidence="4" key="3">
    <citation type="submission" date="2020-05" db="EMBL/GenBank/DDBJ databases">
        <title>Electrophorus electricus (electric eel) genome, fEleEle1, primary haplotype.</title>
        <authorList>
            <person name="Myers G."/>
            <person name="Meyer A."/>
            <person name="Fedrigo O."/>
            <person name="Formenti G."/>
            <person name="Rhie A."/>
            <person name="Tracey A."/>
            <person name="Sims Y."/>
            <person name="Jarvis E.D."/>
        </authorList>
    </citation>
    <scope>NUCLEOTIDE SEQUENCE [LARGE SCALE GENOMIC DNA]</scope>
</reference>
<name>A0A4W4FS11_ELEEL</name>
<evidence type="ECO:0000313" key="4">
    <source>
        <dbReference type="Ensembl" id="ENSEEEP00000026754.2"/>
    </source>
</evidence>
<dbReference type="Pfam" id="PF07679">
    <property type="entry name" value="I-set"/>
    <property type="match status" value="1"/>
</dbReference>
<dbReference type="Gene3D" id="2.60.40.10">
    <property type="entry name" value="Immunoglobulins"/>
    <property type="match status" value="1"/>
</dbReference>
<reference evidence="5" key="2">
    <citation type="journal article" date="2017" name="Sci. Adv.">
        <title>A tail of two voltages: Proteomic comparison of the three electric organs of the electric eel.</title>
        <authorList>
            <person name="Traeger L.L."/>
            <person name="Sabat G."/>
            <person name="Barrett-Wilt G.A."/>
            <person name="Wells G.B."/>
            <person name="Sussman M.R."/>
        </authorList>
    </citation>
    <scope>NUCLEOTIDE SEQUENCE [LARGE SCALE GENOMIC DNA]</scope>
</reference>
<feature type="domain" description="Ig-like" evidence="3">
    <location>
        <begin position="37"/>
        <end position="102"/>
    </location>
</feature>
<dbReference type="SUPFAM" id="SSF48726">
    <property type="entry name" value="Immunoglobulin"/>
    <property type="match status" value="1"/>
</dbReference>
<feature type="transmembrane region" description="Helical" evidence="2">
    <location>
        <begin position="131"/>
        <end position="149"/>
    </location>
</feature>
<evidence type="ECO:0000259" key="3">
    <source>
        <dbReference type="PROSITE" id="PS50835"/>
    </source>
</evidence>
<dbReference type="InterPro" id="IPR036179">
    <property type="entry name" value="Ig-like_dom_sf"/>
</dbReference>
<dbReference type="GeneID" id="113588308"/>
<dbReference type="GO" id="GO:0030183">
    <property type="term" value="P:B cell differentiation"/>
    <property type="evidence" value="ECO:0007669"/>
    <property type="project" value="TreeGrafter"/>
</dbReference>
<keyword evidence="2" id="KW-0472">Membrane</keyword>
<dbReference type="GO" id="GO:0050853">
    <property type="term" value="P:B cell receptor signaling pathway"/>
    <property type="evidence" value="ECO:0007669"/>
    <property type="project" value="TreeGrafter"/>
</dbReference>
<dbReference type="KEGG" id="eee:113588308"/>
<reference evidence="5" key="1">
    <citation type="journal article" date="2014" name="Science">
        <title>Nonhuman genetics. Genomic basis for the convergent evolution of electric organs.</title>
        <authorList>
            <person name="Gallant J.R."/>
            <person name="Traeger L.L."/>
            <person name="Volkening J.D."/>
            <person name="Moffett H."/>
            <person name="Chen P.H."/>
            <person name="Novina C.D."/>
            <person name="Phillips G.N.Jr."/>
            <person name="Anand R."/>
            <person name="Wells G.B."/>
            <person name="Pinch M."/>
            <person name="Guth R."/>
            <person name="Unguez G.A."/>
            <person name="Albert J.S."/>
            <person name="Zakon H.H."/>
            <person name="Samanta M.P."/>
            <person name="Sussman M.R."/>
        </authorList>
    </citation>
    <scope>NUCLEOTIDE SEQUENCE [LARGE SCALE GENOMIC DNA]</scope>
</reference>
<dbReference type="InterPro" id="IPR013783">
    <property type="entry name" value="Ig-like_fold"/>
</dbReference>
<dbReference type="GO" id="GO:0019815">
    <property type="term" value="C:B cell receptor complex"/>
    <property type="evidence" value="ECO:0007669"/>
    <property type="project" value="TreeGrafter"/>
</dbReference>